<accession>I1X4K8</accession>
<dbReference type="EMBL" id="JQ256781">
    <property type="protein sequence ID" value="AFI78433.1"/>
    <property type="molecule type" value="Genomic_DNA"/>
</dbReference>
<gene>
    <name evidence="1" type="ORF">ws020C1_0028</name>
</gene>
<name>I1X4K8_9BACT</name>
<reference evidence="1" key="1">
    <citation type="journal article" date="2012" name="ISME J.">
        <title>Roseobacter clade bacteria are abundant in coastal sediments and encode a novel combination of sulfur oxidation genes.</title>
        <authorList>
            <person name="Lenk S."/>
            <person name="Moraru C."/>
            <person name="Hahnke S."/>
            <person name="Arnds J."/>
            <person name="Richter M."/>
            <person name="Kube M."/>
            <person name="Reinhardt R."/>
            <person name="Brinkhoff T."/>
            <person name="Harder J."/>
            <person name="Amann R."/>
            <person name="Mussmann M."/>
        </authorList>
    </citation>
    <scope>NUCLEOTIDE SEQUENCE</scope>
</reference>
<organism evidence="1">
    <name type="scientific">uncultured bacterium ws020C1</name>
    <dbReference type="NCBI Taxonomy" id="1131823"/>
    <lineage>
        <taxon>Bacteria</taxon>
        <taxon>environmental samples</taxon>
    </lineage>
</organism>
<sequence length="112" mass="12444">MICYFESYEALSAAVLELDSLWPEVDIDARRVPLTSPVGAGGWLSWGVDPSDSWDESWRQMVCEGLAVGLTRTRGSTTERLRLALARMEDLGIDIGSWKPSKENFNHTANAL</sequence>
<evidence type="ECO:0000313" key="1">
    <source>
        <dbReference type="EMBL" id="AFI78433.1"/>
    </source>
</evidence>
<dbReference type="AlphaFoldDB" id="I1X4K8"/>
<proteinExistence type="predicted"/>
<protein>
    <submittedName>
        <fullName evidence="1">Uncharacterized protein</fullName>
    </submittedName>
</protein>